<feature type="coiled-coil region" evidence="1">
    <location>
        <begin position="24"/>
        <end position="107"/>
    </location>
</feature>
<dbReference type="KEGG" id="tee:Tel_16095"/>
<dbReference type="FunFam" id="2.70.70.10:FF:000003">
    <property type="entry name" value="Murein hydrolase activator EnvC"/>
    <property type="match status" value="1"/>
</dbReference>
<evidence type="ECO:0000259" key="3">
    <source>
        <dbReference type="Pfam" id="PF01551"/>
    </source>
</evidence>
<reference evidence="4" key="1">
    <citation type="submission" date="2015-10" db="EMBL/GenBank/DDBJ databases">
        <title>Description of Candidatus Tenderia electrophaga gen. nov, sp. nov., an Uncultivated Electroautotroph from a Biocathode Enrichment.</title>
        <authorList>
            <person name="Eddie B.J."/>
            <person name="Malanoski A.P."/>
            <person name="Wang Z."/>
            <person name="Hall R.J."/>
            <person name="Oh S.D."/>
            <person name="Heiner C."/>
            <person name="Lin B."/>
            <person name="Strycharz-Glaven S.M."/>
        </authorList>
    </citation>
    <scope>NUCLEOTIDE SEQUENCE [LARGE SCALE GENOMIC DNA]</scope>
    <source>
        <strain evidence="4">NRL1</strain>
    </source>
</reference>
<evidence type="ECO:0000256" key="1">
    <source>
        <dbReference type="SAM" id="Coils"/>
    </source>
</evidence>
<feature type="signal peptide" evidence="2">
    <location>
        <begin position="1"/>
        <end position="25"/>
    </location>
</feature>
<evidence type="ECO:0000256" key="2">
    <source>
        <dbReference type="SAM" id="SignalP"/>
    </source>
</evidence>
<feature type="chain" id="PRO_5006605080" description="M23ase beta-sheet core domain-containing protein" evidence="2">
    <location>
        <begin position="26"/>
        <end position="376"/>
    </location>
</feature>
<gene>
    <name evidence="4" type="ORF">Tel_16095</name>
</gene>
<dbReference type="SUPFAM" id="SSF51261">
    <property type="entry name" value="Duplicated hybrid motif"/>
    <property type="match status" value="1"/>
</dbReference>
<dbReference type="InterPro" id="IPR016047">
    <property type="entry name" value="M23ase_b-sheet_dom"/>
</dbReference>
<evidence type="ECO:0000313" key="4">
    <source>
        <dbReference type="EMBL" id="ALP54548.1"/>
    </source>
</evidence>
<keyword evidence="5" id="KW-1185">Reference proteome</keyword>
<dbReference type="STRING" id="1748243.Tel_16095"/>
<name>A0A0S2THF5_9GAMM</name>
<evidence type="ECO:0000313" key="5">
    <source>
        <dbReference type="Proteomes" id="UP000055136"/>
    </source>
</evidence>
<keyword evidence="2" id="KW-0732">Signal</keyword>
<dbReference type="PANTHER" id="PTHR21666:SF270">
    <property type="entry name" value="MUREIN HYDROLASE ACTIVATOR ENVC"/>
    <property type="match status" value="1"/>
</dbReference>
<dbReference type="GO" id="GO:0004222">
    <property type="term" value="F:metalloendopeptidase activity"/>
    <property type="evidence" value="ECO:0007669"/>
    <property type="project" value="TreeGrafter"/>
</dbReference>
<dbReference type="PANTHER" id="PTHR21666">
    <property type="entry name" value="PEPTIDASE-RELATED"/>
    <property type="match status" value="1"/>
</dbReference>
<sequence length="376" mass="42652">MKTPTLHACLIALLPGLILSASAVADSQQRLEQMRKDIGQLQKHLSGDKQQLQRYREELRRIEKDIAAVSRTQRRTETELREQQQAQRQLEHEARTLRNTLAEQRDSLSQQVRAGFSAGQQQALKMLLNQTDPGAAGRILTYYGYFTRAQLEAVEQTRRNIEQLDNAETRLRQSRARLEQLQREQRRQSEALQQRRGERKTVLAKLNREIDSKEQRLGKLLEDEQALSELLRDLTPAPGAVPQDFRDLTQLKGKLKWPTQGRIQNHYGETRGQGRLKWQGITIAAAEGQEVRSIAPGKVIFADWIRGYGLMLIVDHGNGFMSLYGHNQSLYKDAGDSVAANEAVAALGNSGGNNSAALYFEMRHKGKPINPEAWCR</sequence>
<dbReference type="AlphaFoldDB" id="A0A0S2THF5"/>
<keyword evidence="1" id="KW-0175">Coiled coil</keyword>
<accession>A0A0S2THF5</accession>
<dbReference type="Proteomes" id="UP000055136">
    <property type="component" value="Chromosome"/>
</dbReference>
<dbReference type="InterPro" id="IPR050570">
    <property type="entry name" value="Cell_wall_metabolism_enzyme"/>
</dbReference>
<dbReference type="EMBL" id="CP013099">
    <property type="protein sequence ID" value="ALP54548.1"/>
    <property type="molecule type" value="Genomic_DNA"/>
</dbReference>
<dbReference type="CDD" id="cd12797">
    <property type="entry name" value="M23_peptidase"/>
    <property type="match status" value="1"/>
</dbReference>
<feature type="domain" description="M23ase beta-sheet core" evidence="3">
    <location>
        <begin position="278"/>
        <end position="371"/>
    </location>
</feature>
<organism evidence="4 5">
    <name type="scientific">Candidatus Tenderia electrophaga</name>
    <dbReference type="NCBI Taxonomy" id="1748243"/>
    <lineage>
        <taxon>Bacteria</taxon>
        <taxon>Pseudomonadati</taxon>
        <taxon>Pseudomonadota</taxon>
        <taxon>Gammaproteobacteria</taxon>
        <taxon>Candidatus Tenderiales</taxon>
        <taxon>Candidatus Tenderiaceae</taxon>
        <taxon>Candidatus Tenderia</taxon>
    </lineage>
</organism>
<feature type="coiled-coil region" evidence="1">
    <location>
        <begin position="154"/>
        <end position="223"/>
    </location>
</feature>
<protein>
    <recommendedName>
        <fullName evidence="3">M23ase beta-sheet core domain-containing protein</fullName>
    </recommendedName>
</protein>
<dbReference type="Gene3D" id="6.10.250.3150">
    <property type="match status" value="1"/>
</dbReference>
<dbReference type="InterPro" id="IPR011055">
    <property type="entry name" value="Dup_hybrid_motif"/>
</dbReference>
<proteinExistence type="predicted"/>
<dbReference type="Gene3D" id="2.70.70.10">
    <property type="entry name" value="Glucose Permease (Domain IIA)"/>
    <property type="match status" value="1"/>
</dbReference>
<dbReference type="Pfam" id="PF01551">
    <property type="entry name" value="Peptidase_M23"/>
    <property type="match status" value="1"/>
</dbReference>